<dbReference type="AlphaFoldDB" id="A0A921MVK0"/>
<proteinExistence type="predicted"/>
<evidence type="ECO:0000256" key="1">
    <source>
        <dbReference type="SAM" id="Phobius"/>
    </source>
</evidence>
<protein>
    <submittedName>
        <fullName evidence="2">Uncharacterized protein</fullName>
    </submittedName>
</protein>
<accession>A0A921MVK0</accession>
<dbReference type="Proteomes" id="UP000742460">
    <property type="component" value="Unassembled WGS sequence"/>
</dbReference>
<evidence type="ECO:0000313" key="2">
    <source>
        <dbReference type="EMBL" id="HJG90901.1"/>
    </source>
</evidence>
<reference evidence="2" key="1">
    <citation type="journal article" date="2021" name="PeerJ">
        <title>Extensive microbial diversity within the chicken gut microbiome revealed by metagenomics and culture.</title>
        <authorList>
            <person name="Gilroy R."/>
            <person name="Ravi A."/>
            <person name="Getino M."/>
            <person name="Pursley I."/>
            <person name="Horton D.L."/>
            <person name="Alikhan N.F."/>
            <person name="Baker D."/>
            <person name="Gharbi K."/>
            <person name="Hall N."/>
            <person name="Watson M."/>
            <person name="Adriaenssens E.M."/>
            <person name="Foster-Nyarko E."/>
            <person name="Jarju S."/>
            <person name="Secka A."/>
            <person name="Antonio M."/>
            <person name="Oren A."/>
            <person name="Chaudhuri R.R."/>
            <person name="La Ragione R."/>
            <person name="Hildebrand F."/>
            <person name="Pallen M.J."/>
        </authorList>
    </citation>
    <scope>NUCLEOTIDE SEQUENCE</scope>
    <source>
        <strain evidence="2">ChiGjej5B5-22894</strain>
    </source>
</reference>
<feature type="transmembrane region" description="Helical" evidence="1">
    <location>
        <begin position="49"/>
        <end position="69"/>
    </location>
</feature>
<dbReference type="EMBL" id="DYUE01000107">
    <property type="protein sequence ID" value="HJG90901.1"/>
    <property type="molecule type" value="Genomic_DNA"/>
</dbReference>
<comment type="caution">
    <text evidence="2">The sequence shown here is derived from an EMBL/GenBank/DDBJ whole genome shotgun (WGS) entry which is preliminary data.</text>
</comment>
<organism evidence="2 3">
    <name type="scientific">Brachybacterium massiliense</name>
    <dbReference type="NCBI Taxonomy" id="1755098"/>
    <lineage>
        <taxon>Bacteria</taxon>
        <taxon>Bacillati</taxon>
        <taxon>Actinomycetota</taxon>
        <taxon>Actinomycetes</taxon>
        <taxon>Micrococcales</taxon>
        <taxon>Dermabacteraceae</taxon>
        <taxon>Brachybacterium</taxon>
    </lineage>
</organism>
<keyword evidence="1" id="KW-0472">Membrane</keyword>
<sequence length="222" mass="23993">MTQRSSLGPRLQRHRTAVSALGVIGWLVTGPLIVLISLVVVGASRLPELLLIALVGVVITAVMAAYLLWSTSAYLDVHEGGVVVGRSISAGRPRQMRFTEIHPGTLRVHTGINSLQPTMSQRFGRFSNAHLFLASGSDLGVTFLGPDRDSELSGRDRPPADGRGIVVFASREAEAIADQLRAGFERAGCPPHLAREYLRHGVRKLPGNGFRAQQQIPGMAYR</sequence>
<gene>
    <name evidence="2" type="ORF">K8V81_04165</name>
</gene>
<name>A0A921MVK0_9MICO</name>
<keyword evidence="1" id="KW-0812">Transmembrane</keyword>
<evidence type="ECO:0000313" key="3">
    <source>
        <dbReference type="Proteomes" id="UP000742460"/>
    </source>
</evidence>
<reference evidence="2" key="2">
    <citation type="submission" date="2021-09" db="EMBL/GenBank/DDBJ databases">
        <authorList>
            <person name="Gilroy R."/>
        </authorList>
    </citation>
    <scope>NUCLEOTIDE SEQUENCE</scope>
    <source>
        <strain evidence="2">ChiGjej5B5-22894</strain>
    </source>
</reference>
<keyword evidence="1" id="KW-1133">Transmembrane helix</keyword>
<feature type="transmembrane region" description="Helical" evidence="1">
    <location>
        <begin position="20"/>
        <end position="43"/>
    </location>
</feature>